<gene>
    <name evidence="2" type="ORF">IRJ41_024217</name>
</gene>
<proteinExistence type="predicted"/>
<evidence type="ECO:0000313" key="2">
    <source>
        <dbReference type="EMBL" id="KAI7814944.1"/>
    </source>
</evidence>
<organism evidence="2 3">
    <name type="scientific">Triplophysa rosa</name>
    <name type="common">Cave loach</name>
    <dbReference type="NCBI Taxonomy" id="992332"/>
    <lineage>
        <taxon>Eukaryota</taxon>
        <taxon>Metazoa</taxon>
        <taxon>Chordata</taxon>
        <taxon>Craniata</taxon>
        <taxon>Vertebrata</taxon>
        <taxon>Euteleostomi</taxon>
        <taxon>Actinopterygii</taxon>
        <taxon>Neopterygii</taxon>
        <taxon>Teleostei</taxon>
        <taxon>Ostariophysi</taxon>
        <taxon>Cypriniformes</taxon>
        <taxon>Nemacheilidae</taxon>
        <taxon>Triplophysa</taxon>
    </lineage>
</organism>
<protein>
    <submittedName>
        <fullName evidence="2">Activating molecule in BECN1-regulated autophagy protein 1-like</fullName>
    </submittedName>
</protein>
<reference evidence="2" key="1">
    <citation type="submission" date="2021-02" db="EMBL/GenBank/DDBJ databases">
        <title>Comparative genomics reveals that relaxation of natural selection precedes convergent phenotypic evolution of cavefish.</title>
        <authorList>
            <person name="Peng Z."/>
        </authorList>
    </citation>
    <scope>NUCLEOTIDE SEQUENCE</scope>
    <source>
        <tissue evidence="2">Muscle</tissue>
    </source>
</reference>
<sequence>MATALVNPQRPRSPSIIVEGWNSQEEERREDRINQPSALLLPAQIKTHDRSTVLSGRAQQKTADIMTSRTDWASNREMGLMNPIGLQPRHPAPDVPSQGTQMQRLQNAETQPNRNLED</sequence>
<feature type="region of interest" description="Disordered" evidence="1">
    <location>
        <begin position="49"/>
        <end position="118"/>
    </location>
</feature>
<comment type="caution">
    <text evidence="2">The sequence shown here is derived from an EMBL/GenBank/DDBJ whole genome shotgun (WGS) entry which is preliminary data.</text>
</comment>
<dbReference type="AlphaFoldDB" id="A0A9W7X793"/>
<accession>A0A9W7X793</accession>
<evidence type="ECO:0000256" key="1">
    <source>
        <dbReference type="SAM" id="MobiDB-lite"/>
    </source>
</evidence>
<dbReference type="EMBL" id="JAFHDT010000001">
    <property type="protein sequence ID" value="KAI7814944.1"/>
    <property type="molecule type" value="Genomic_DNA"/>
</dbReference>
<feature type="compositionally biased region" description="Polar residues" evidence="1">
    <location>
        <begin position="52"/>
        <end position="73"/>
    </location>
</feature>
<name>A0A9W7X793_TRIRA</name>
<keyword evidence="3" id="KW-1185">Reference proteome</keyword>
<dbReference type="Proteomes" id="UP001059041">
    <property type="component" value="Linkage Group LG1"/>
</dbReference>
<feature type="region of interest" description="Disordered" evidence="1">
    <location>
        <begin position="1"/>
        <end position="36"/>
    </location>
</feature>
<feature type="compositionally biased region" description="Polar residues" evidence="1">
    <location>
        <begin position="97"/>
        <end position="118"/>
    </location>
</feature>
<evidence type="ECO:0000313" key="3">
    <source>
        <dbReference type="Proteomes" id="UP001059041"/>
    </source>
</evidence>